<name>A0A388TFF1_9BACT</name>
<gene>
    <name evidence="2" type="ORF">NO2_0247</name>
</gene>
<dbReference type="InterPro" id="IPR001387">
    <property type="entry name" value="Cro/C1-type_HTH"/>
</dbReference>
<evidence type="ECO:0000259" key="1">
    <source>
        <dbReference type="PROSITE" id="PS50943"/>
    </source>
</evidence>
<proteinExistence type="predicted"/>
<dbReference type="GO" id="GO:0003677">
    <property type="term" value="F:DNA binding"/>
    <property type="evidence" value="ECO:0007669"/>
    <property type="project" value="InterPro"/>
</dbReference>
<organism evidence="2 3">
    <name type="scientific">Candidatus Termititenax persephonae</name>
    <dbReference type="NCBI Taxonomy" id="2218525"/>
    <lineage>
        <taxon>Bacteria</taxon>
        <taxon>Bacillati</taxon>
        <taxon>Candidatus Margulisiibacteriota</taxon>
        <taxon>Candidatus Termititenacia</taxon>
        <taxon>Candidatus Termititenacales</taxon>
        <taxon>Candidatus Termititenacaceae</taxon>
        <taxon>Candidatus Termititenax</taxon>
    </lineage>
</organism>
<dbReference type="EMBL" id="BGZO01000004">
    <property type="protein sequence ID" value="GBR75588.1"/>
    <property type="molecule type" value="Genomic_DNA"/>
</dbReference>
<accession>A0A388TFF1</accession>
<sequence length="140" mass="16383">MDIQIEQRLKTLISKKLQLLRKRDNCTMEKTADFLDLDYSLYHGLLHGTRLPHLATLMKINQAYGLNMDWWFRDFAETYSAAAPLLKVNVAKKAAEKELLGNFNKLDARSQKALQRILKTMLKKRRDRLPLNNVYFLQCA</sequence>
<dbReference type="PROSITE" id="PS50943">
    <property type="entry name" value="HTH_CROC1"/>
    <property type="match status" value="1"/>
</dbReference>
<evidence type="ECO:0000313" key="2">
    <source>
        <dbReference type="EMBL" id="GBR75588.1"/>
    </source>
</evidence>
<reference evidence="2 3" key="1">
    <citation type="journal article" date="2019" name="ISME J.">
        <title>Genome analyses of uncultured TG2/ZB3 bacteria in 'Margulisbacteria' specifically attached to ectosymbiotic spirochetes of protists in the termite gut.</title>
        <authorList>
            <person name="Utami Y.D."/>
            <person name="Kuwahara H."/>
            <person name="Igai K."/>
            <person name="Murakami T."/>
            <person name="Sugaya K."/>
            <person name="Morikawa T."/>
            <person name="Nagura Y."/>
            <person name="Yuki M."/>
            <person name="Deevong P."/>
            <person name="Inoue T."/>
            <person name="Kihara K."/>
            <person name="Lo N."/>
            <person name="Yamada A."/>
            <person name="Ohkuma M."/>
            <person name="Hongoh Y."/>
        </authorList>
    </citation>
    <scope>NUCLEOTIDE SEQUENCE [LARGE SCALE GENOMIC DNA]</scope>
    <source>
        <strain evidence="2">NkOx7-02</strain>
    </source>
</reference>
<comment type="caution">
    <text evidence="2">The sequence shown here is derived from an EMBL/GenBank/DDBJ whole genome shotgun (WGS) entry which is preliminary data.</text>
</comment>
<evidence type="ECO:0000313" key="3">
    <source>
        <dbReference type="Proteomes" id="UP000275925"/>
    </source>
</evidence>
<protein>
    <recommendedName>
        <fullName evidence="1">HTH cro/C1-type domain-containing protein</fullName>
    </recommendedName>
</protein>
<dbReference type="SMART" id="SM00530">
    <property type="entry name" value="HTH_XRE"/>
    <property type="match status" value="1"/>
</dbReference>
<dbReference type="Proteomes" id="UP000275925">
    <property type="component" value="Unassembled WGS sequence"/>
</dbReference>
<dbReference type="SUPFAM" id="SSF47413">
    <property type="entry name" value="lambda repressor-like DNA-binding domains"/>
    <property type="match status" value="1"/>
</dbReference>
<dbReference type="InterPro" id="IPR010982">
    <property type="entry name" value="Lambda_DNA-bd_dom_sf"/>
</dbReference>
<keyword evidence="3" id="KW-1185">Reference proteome</keyword>
<dbReference type="Gene3D" id="1.10.260.40">
    <property type="entry name" value="lambda repressor-like DNA-binding domains"/>
    <property type="match status" value="1"/>
</dbReference>
<dbReference type="AlphaFoldDB" id="A0A388TFF1"/>
<feature type="domain" description="HTH cro/C1-type" evidence="1">
    <location>
        <begin position="17"/>
        <end position="71"/>
    </location>
</feature>